<reference evidence="2 3" key="2">
    <citation type="submission" date="2012-02" db="EMBL/GenBank/DDBJ databases">
        <title>Improved High-Quality Draft sequence of Desulfobacter postgatei 2ac9.</title>
        <authorList>
            <consortium name="US DOE Joint Genome Institute"/>
            <person name="Lucas S."/>
            <person name="Han J."/>
            <person name="Lapidus A."/>
            <person name="Cheng J.-F."/>
            <person name="Goodwin L."/>
            <person name="Pitluck S."/>
            <person name="Peters L."/>
            <person name="Ovchinnikova G."/>
            <person name="Held B."/>
            <person name="Detter J.C."/>
            <person name="Han C."/>
            <person name="Tapia R."/>
            <person name="Land M."/>
            <person name="Hauser L."/>
            <person name="Kyrpides N."/>
            <person name="Ivanova N."/>
            <person name="Pagani I."/>
            <person name="Orellana R."/>
            <person name="Lovley D."/>
            <person name="Woyke T."/>
        </authorList>
    </citation>
    <scope>NUCLEOTIDE SEQUENCE [LARGE SCALE GENOMIC DNA]</scope>
    <source>
        <strain evidence="2 3">2ac9</strain>
    </source>
</reference>
<evidence type="ECO:0000313" key="2">
    <source>
        <dbReference type="EMBL" id="EIM62143.1"/>
    </source>
</evidence>
<feature type="transmembrane region" description="Helical" evidence="1">
    <location>
        <begin position="183"/>
        <end position="207"/>
    </location>
</feature>
<sequence length="220" mass="24711">MKCFDCKVSEKACYQSRWSEKISFRKNCFCWESSERLFLLVGARGLEPPTSCSQSRCYCCKSPKNLLFQYVCPHILSFFVYFGIKPATKTATILNLYFTFGSCSAGSSLSGSRWSFPRRSSLGGDPLPVITSRASSDRLSLVGSLWDLFVGIIPIGFPLVKFPSVSSWCLLPGHTYWYRYHRGSLGLLVSILVGVFGFFFISCSIYFCGQSNIYAITITH</sequence>
<keyword evidence="1" id="KW-1133">Transmembrane helix</keyword>
<feature type="transmembrane region" description="Helical" evidence="1">
    <location>
        <begin position="148"/>
        <end position="171"/>
    </location>
</feature>
<dbReference type="EMBL" id="CM001488">
    <property type="protein sequence ID" value="EIM62143.1"/>
    <property type="molecule type" value="Genomic_DNA"/>
</dbReference>
<keyword evidence="3" id="KW-1185">Reference proteome</keyword>
<dbReference type="AlphaFoldDB" id="I5AY30"/>
<keyword evidence="1" id="KW-0812">Transmembrane</keyword>
<accession>I5AY30</accession>
<evidence type="ECO:0000256" key="1">
    <source>
        <dbReference type="SAM" id="Phobius"/>
    </source>
</evidence>
<keyword evidence="1" id="KW-0472">Membrane</keyword>
<dbReference type="Proteomes" id="UP000005778">
    <property type="component" value="Chromosome"/>
</dbReference>
<name>I5AY30_9BACT</name>
<dbReference type="HOGENOM" id="CLU_1254280_0_0_7"/>
<evidence type="ECO:0000313" key="3">
    <source>
        <dbReference type="Proteomes" id="UP000005778"/>
    </source>
</evidence>
<gene>
    <name evidence="2" type="ORF">DespoDRAFT_00097</name>
</gene>
<proteinExistence type="predicted"/>
<reference evidence="2 3" key="1">
    <citation type="submission" date="2011-09" db="EMBL/GenBank/DDBJ databases">
        <authorList>
            <consortium name="US DOE Joint Genome Institute (JGI-PGF)"/>
            <person name="Lucas S."/>
            <person name="Han J."/>
            <person name="Lapidus A."/>
            <person name="Cheng J.-F."/>
            <person name="Goodwin L."/>
            <person name="Pitluck S."/>
            <person name="Peters L."/>
            <person name="Land M.L."/>
            <person name="Hauser L."/>
            <person name="Orellana R."/>
            <person name="Lovley D."/>
            <person name="Woyke T.J."/>
        </authorList>
    </citation>
    <scope>NUCLEOTIDE SEQUENCE [LARGE SCALE GENOMIC DNA]</scope>
    <source>
        <strain evidence="2 3">2ac9</strain>
    </source>
</reference>
<organism evidence="2 3">
    <name type="scientific">Desulfobacter postgatei 2ac9</name>
    <dbReference type="NCBI Taxonomy" id="879212"/>
    <lineage>
        <taxon>Bacteria</taxon>
        <taxon>Pseudomonadati</taxon>
        <taxon>Thermodesulfobacteriota</taxon>
        <taxon>Desulfobacteria</taxon>
        <taxon>Desulfobacterales</taxon>
        <taxon>Desulfobacteraceae</taxon>
        <taxon>Desulfobacter</taxon>
    </lineage>
</organism>
<protein>
    <submittedName>
        <fullName evidence="2">Uncharacterized protein</fullName>
    </submittedName>
</protein>